<gene>
    <name evidence="2" type="ORF">E1298_29735</name>
</gene>
<dbReference type="Proteomes" id="UP000294513">
    <property type="component" value="Unassembled WGS sequence"/>
</dbReference>
<evidence type="ECO:0000313" key="3">
    <source>
        <dbReference type="Proteomes" id="UP000294513"/>
    </source>
</evidence>
<organism evidence="2 3">
    <name type="scientific">Actinomadura rubrisoli</name>
    <dbReference type="NCBI Taxonomy" id="2530368"/>
    <lineage>
        <taxon>Bacteria</taxon>
        <taxon>Bacillati</taxon>
        <taxon>Actinomycetota</taxon>
        <taxon>Actinomycetes</taxon>
        <taxon>Streptosporangiales</taxon>
        <taxon>Thermomonosporaceae</taxon>
        <taxon>Actinomadura</taxon>
    </lineage>
</organism>
<dbReference type="OrthoDB" id="4066740at2"/>
<dbReference type="AlphaFoldDB" id="A0A4R5B3M0"/>
<feature type="coiled-coil region" evidence="1">
    <location>
        <begin position="177"/>
        <end position="211"/>
    </location>
</feature>
<dbReference type="RefSeq" id="WP_131899069.1">
    <property type="nucleotide sequence ID" value="NZ_SMKU01000199.1"/>
</dbReference>
<accession>A0A4R5B3M0</accession>
<sequence>MAEVDIDERLREILDDLRHEHGKQGYAIEQINELFAAAVERDAIRSKETDVGRLAEVVYIARQRALGDEDVRAFSSATPRIRTQYLKEAAEVAELLGQDREAELERLRAQVPAPLPDGRLAELSAIKKASTRGPWYREDDFVYAVNPNGPDVRIATVHPITNESGADGDTYANATFIAAAREGLRDALREIKRQAAEVERLRAERDHLEDRWHGEHLPRKQAEAERDRLAEHEHLVRMLHPKIEQPRHGCCAPPSACGGHRPECGGDHGGRWVAWPCSTIRALDDPMIARNRIRHLHKEFRGQDAVESTCLADREPWPCPTIRALDGTEAGR</sequence>
<keyword evidence="1" id="KW-0175">Coiled coil</keyword>
<proteinExistence type="predicted"/>
<dbReference type="EMBL" id="SMKU01000199">
    <property type="protein sequence ID" value="TDD77712.1"/>
    <property type="molecule type" value="Genomic_DNA"/>
</dbReference>
<evidence type="ECO:0000313" key="2">
    <source>
        <dbReference type="EMBL" id="TDD77712.1"/>
    </source>
</evidence>
<comment type="caution">
    <text evidence="2">The sequence shown here is derived from an EMBL/GenBank/DDBJ whole genome shotgun (WGS) entry which is preliminary data.</text>
</comment>
<reference evidence="2 3" key="1">
    <citation type="submission" date="2019-03" db="EMBL/GenBank/DDBJ databases">
        <title>Draft genome sequences of novel Actinobacteria.</title>
        <authorList>
            <person name="Sahin N."/>
            <person name="Ay H."/>
            <person name="Saygin H."/>
        </authorList>
    </citation>
    <scope>NUCLEOTIDE SEQUENCE [LARGE SCALE GENOMIC DNA]</scope>
    <source>
        <strain evidence="2 3">H3C3</strain>
    </source>
</reference>
<name>A0A4R5B3M0_9ACTN</name>
<keyword evidence="3" id="KW-1185">Reference proteome</keyword>
<protein>
    <submittedName>
        <fullName evidence="2">Uncharacterized protein</fullName>
    </submittedName>
</protein>
<evidence type="ECO:0000256" key="1">
    <source>
        <dbReference type="SAM" id="Coils"/>
    </source>
</evidence>